<name>A0A8S4C2K1_9ACAR</name>
<accession>A0A8S4C2K1</accession>
<comment type="caution">
    <text evidence="2">The sequence shown here is derived from an EMBL/GenBank/DDBJ whole genome shotgun (WGS) entry which is preliminary data.</text>
</comment>
<keyword evidence="1" id="KW-0812">Transmembrane</keyword>
<keyword evidence="1" id="KW-0472">Membrane</keyword>
<proteinExistence type="predicted"/>
<dbReference type="AlphaFoldDB" id="A0A8S4C2K1"/>
<organism evidence="2 3">
    <name type="scientific">Hyalomma marginatum</name>
    <dbReference type="NCBI Taxonomy" id="34627"/>
    <lineage>
        <taxon>Eukaryota</taxon>
        <taxon>Metazoa</taxon>
        <taxon>Ecdysozoa</taxon>
        <taxon>Arthropoda</taxon>
        <taxon>Chelicerata</taxon>
        <taxon>Arachnida</taxon>
        <taxon>Acari</taxon>
        <taxon>Parasitiformes</taxon>
        <taxon>Ixodida</taxon>
        <taxon>Ixodoidea</taxon>
        <taxon>Ixodidae</taxon>
        <taxon>Hyalomminae</taxon>
        <taxon>Hyalomma</taxon>
    </lineage>
</organism>
<keyword evidence="1" id="KW-1133">Transmembrane helix</keyword>
<protein>
    <submittedName>
        <fullName evidence="2">Uncharacterized protein</fullName>
    </submittedName>
</protein>
<reference evidence="2" key="1">
    <citation type="submission" date="2021-06" db="EMBL/GenBank/DDBJ databases">
        <authorList>
            <person name="Nardi T."/>
            <person name="Nardi T."/>
        </authorList>
    </citation>
    <scope>NUCLEOTIDE SEQUENCE</scope>
</reference>
<sequence length="33" mass="3622">MGAVIEVLASLILGIGAFLGYKSYQHKLPKYIK</sequence>
<dbReference type="Proteomes" id="UP000837675">
    <property type="component" value="Unassembled WGS sequence"/>
</dbReference>
<keyword evidence="3" id="KW-1185">Reference proteome</keyword>
<gene>
    <name evidence="2" type="ORF">MHYMCMPASI_00710</name>
</gene>
<feature type="transmembrane region" description="Helical" evidence="1">
    <location>
        <begin position="6"/>
        <end position="24"/>
    </location>
</feature>
<evidence type="ECO:0000256" key="1">
    <source>
        <dbReference type="SAM" id="Phobius"/>
    </source>
</evidence>
<evidence type="ECO:0000313" key="3">
    <source>
        <dbReference type="Proteomes" id="UP000837675"/>
    </source>
</evidence>
<evidence type="ECO:0000313" key="2">
    <source>
        <dbReference type="EMBL" id="CAG7593753.1"/>
    </source>
</evidence>
<dbReference type="EMBL" id="CAJVAF010000300">
    <property type="protein sequence ID" value="CAG7593753.1"/>
    <property type="molecule type" value="Genomic_DNA"/>
</dbReference>